<dbReference type="Proteomes" id="UP000323856">
    <property type="component" value="Unassembled WGS sequence"/>
</dbReference>
<comment type="caution">
    <text evidence="2">The sequence shown here is derived from an EMBL/GenBank/DDBJ whole genome shotgun (WGS) entry which is preliminary data.</text>
</comment>
<organism evidence="2 3">
    <name type="scientific">Paeniglutamicibacter gangotriensis</name>
    <dbReference type="NCBI Taxonomy" id="254787"/>
    <lineage>
        <taxon>Bacteria</taxon>
        <taxon>Bacillati</taxon>
        <taxon>Actinomycetota</taxon>
        <taxon>Actinomycetes</taxon>
        <taxon>Micrococcales</taxon>
        <taxon>Micrococcaceae</taxon>
        <taxon>Paeniglutamicibacter</taxon>
    </lineage>
</organism>
<reference evidence="2 3" key="1">
    <citation type="submission" date="2019-07" db="EMBL/GenBank/DDBJ databases">
        <title>Analysis of the biochemical properties, biological activity and biotechnological potential of siderophores and biosurfactants produced by Antarctic psychrotolerant bacteria.</title>
        <authorList>
            <person name="Styczynski M."/>
            <person name="Krucon T."/>
            <person name="Decewicz P."/>
            <person name="Dziewit L."/>
        </authorList>
    </citation>
    <scope>NUCLEOTIDE SEQUENCE [LARGE SCALE GENOMIC DNA]</scope>
    <source>
        <strain evidence="2 3">ANT_H27</strain>
    </source>
</reference>
<evidence type="ECO:0000313" key="2">
    <source>
        <dbReference type="EMBL" id="KAA0978592.1"/>
    </source>
</evidence>
<evidence type="ECO:0000313" key="3">
    <source>
        <dbReference type="Proteomes" id="UP000323856"/>
    </source>
</evidence>
<dbReference type="RefSeq" id="WP_007270204.1">
    <property type="nucleotide sequence ID" value="NZ_VOBL01000004.1"/>
</dbReference>
<evidence type="ECO:0000256" key="1">
    <source>
        <dbReference type="SAM" id="MobiDB-lite"/>
    </source>
</evidence>
<accession>A0A5B0EJG9</accession>
<sequence length="102" mass="10537">MSTTAHSPEPSDPDAGTEDFPNARKKTTSSSAVPSGPADPGTVDPFQDPEYIAGQLPQETNPRPGAEPGEADREPKRLAAEDIQADGSGSDAAEDGERFDAG</sequence>
<feature type="compositionally biased region" description="Basic and acidic residues" evidence="1">
    <location>
        <begin position="70"/>
        <end position="80"/>
    </location>
</feature>
<gene>
    <name evidence="2" type="ORF">FQ154_04985</name>
</gene>
<protein>
    <submittedName>
        <fullName evidence="2">Uncharacterized protein</fullName>
    </submittedName>
</protein>
<dbReference type="EMBL" id="VOBL01000004">
    <property type="protein sequence ID" value="KAA0978592.1"/>
    <property type="molecule type" value="Genomic_DNA"/>
</dbReference>
<feature type="region of interest" description="Disordered" evidence="1">
    <location>
        <begin position="1"/>
        <end position="102"/>
    </location>
</feature>
<proteinExistence type="predicted"/>
<dbReference type="AlphaFoldDB" id="A0A5B0EJG9"/>
<name>A0A5B0EJG9_9MICC</name>